<comment type="caution">
    <text evidence="1">The sequence shown here is derived from an EMBL/GenBank/DDBJ whole genome shotgun (WGS) entry which is preliminary data.</text>
</comment>
<dbReference type="GO" id="GO:0008483">
    <property type="term" value="F:transaminase activity"/>
    <property type="evidence" value="ECO:0007669"/>
    <property type="project" value="TreeGrafter"/>
</dbReference>
<organism evidence="1">
    <name type="scientific">marine sediment metagenome</name>
    <dbReference type="NCBI Taxonomy" id="412755"/>
    <lineage>
        <taxon>unclassified sequences</taxon>
        <taxon>metagenomes</taxon>
        <taxon>ecological metagenomes</taxon>
    </lineage>
</organism>
<dbReference type="PANTHER" id="PTHR30244">
    <property type="entry name" value="TRANSAMINASE"/>
    <property type="match status" value="1"/>
</dbReference>
<dbReference type="EMBL" id="LAZR01027837">
    <property type="protein sequence ID" value="KKL64457.1"/>
    <property type="molecule type" value="Genomic_DNA"/>
</dbReference>
<dbReference type="GO" id="GO:0000271">
    <property type="term" value="P:polysaccharide biosynthetic process"/>
    <property type="evidence" value="ECO:0007669"/>
    <property type="project" value="TreeGrafter"/>
</dbReference>
<name>A0A0F9GMV5_9ZZZZ</name>
<dbReference type="GO" id="GO:0030170">
    <property type="term" value="F:pyridoxal phosphate binding"/>
    <property type="evidence" value="ECO:0007669"/>
    <property type="project" value="TreeGrafter"/>
</dbReference>
<accession>A0A0F9GMV5</accession>
<dbReference type="AlphaFoldDB" id="A0A0F9GMV5"/>
<evidence type="ECO:0008006" key="2">
    <source>
        <dbReference type="Google" id="ProtNLM"/>
    </source>
</evidence>
<evidence type="ECO:0000313" key="1">
    <source>
        <dbReference type="EMBL" id="KKL64457.1"/>
    </source>
</evidence>
<feature type="non-terminal residue" evidence="1">
    <location>
        <position position="185"/>
    </location>
</feature>
<dbReference type="PANTHER" id="PTHR30244:SF34">
    <property type="entry name" value="DTDP-4-AMINO-4,6-DIDEOXYGALACTOSE TRANSAMINASE"/>
    <property type="match status" value="1"/>
</dbReference>
<dbReference type="Gene3D" id="3.40.640.10">
    <property type="entry name" value="Type I PLP-dependent aspartate aminotransferase-like (Major domain)"/>
    <property type="match status" value="1"/>
</dbReference>
<protein>
    <recommendedName>
        <fullName evidence="2">Aminotransferase class I/classII domain-containing protein</fullName>
    </recommendedName>
</protein>
<gene>
    <name evidence="1" type="ORF">LCGC14_2164860</name>
</gene>
<dbReference type="Pfam" id="PF01041">
    <property type="entry name" value="DegT_DnrJ_EryC1"/>
    <property type="match status" value="1"/>
</dbReference>
<dbReference type="InterPro" id="IPR015424">
    <property type="entry name" value="PyrdxlP-dep_Trfase"/>
</dbReference>
<proteinExistence type="predicted"/>
<dbReference type="InterPro" id="IPR000653">
    <property type="entry name" value="DegT/StrS_aminotransferase"/>
</dbReference>
<sequence>MGKLALTGAKPVTGNLLGTAKLAARRDLERKYLLATLEGGIWDDWPGVRSEAEKFKKRWAAFNDSRFCCLVTNGTHALQLALEALEIGAGDEVIVPGLTWQATAAAVCDVNAVPVLVDVDESTMCIDPKLVEQAVTSRTRAIIAVHLYHRMADMDKLGRIARRHGLPIIEDCAHTHGSRWDDRGA</sequence>
<reference evidence="1" key="1">
    <citation type="journal article" date="2015" name="Nature">
        <title>Complex archaea that bridge the gap between prokaryotes and eukaryotes.</title>
        <authorList>
            <person name="Spang A."/>
            <person name="Saw J.H."/>
            <person name="Jorgensen S.L."/>
            <person name="Zaremba-Niedzwiedzka K."/>
            <person name="Martijn J."/>
            <person name="Lind A.E."/>
            <person name="van Eijk R."/>
            <person name="Schleper C."/>
            <person name="Guy L."/>
            <person name="Ettema T.J."/>
        </authorList>
    </citation>
    <scope>NUCLEOTIDE SEQUENCE</scope>
</reference>
<dbReference type="InterPro" id="IPR015421">
    <property type="entry name" value="PyrdxlP-dep_Trfase_major"/>
</dbReference>
<dbReference type="SUPFAM" id="SSF53383">
    <property type="entry name" value="PLP-dependent transferases"/>
    <property type="match status" value="1"/>
</dbReference>